<evidence type="ECO:0000313" key="2">
    <source>
        <dbReference type="EMBL" id="UQT55480.1"/>
    </source>
</evidence>
<protein>
    <submittedName>
        <fullName evidence="2">Uncharacterized protein</fullName>
    </submittedName>
</protein>
<evidence type="ECO:0000313" key="3">
    <source>
        <dbReference type="Proteomes" id="UP000829992"/>
    </source>
</evidence>
<accession>A0ABY4PQU1</accession>
<dbReference type="Proteomes" id="UP000829992">
    <property type="component" value="Chromosome"/>
</dbReference>
<feature type="region of interest" description="Disordered" evidence="1">
    <location>
        <begin position="1"/>
        <end position="45"/>
    </location>
</feature>
<keyword evidence="3" id="KW-1185">Reference proteome</keyword>
<evidence type="ECO:0000256" key="1">
    <source>
        <dbReference type="SAM" id="MobiDB-lite"/>
    </source>
</evidence>
<name>A0ABY4PQU1_9ACTN</name>
<organism evidence="2 3">
    <name type="scientific">Streptomyces durmitorensis</name>
    <dbReference type="NCBI Taxonomy" id="319947"/>
    <lineage>
        <taxon>Bacteria</taxon>
        <taxon>Bacillati</taxon>
        <taxon>Actinomycetota</taxon>
        <taxon>Actinomycetes</taxon>
        <taxon>Kitasatosporales</taxon>
        <taxon>Streptomycetaceae</taxon>
        <taxon>Streptomyces</taxon>
    </lineage>
</organism>
<sequence>MSASRVLAVAGAGPVGPPHAGPARGEWGGRHGSLPCGERPTGGGR</sequence>
<gene>
    <name evidence="2" type="ORF">M4V62_10475</name>
</gene>
<dbReference type="EMBL" id="CP097289">
    <property type="protein sequence ID" value="UQT55480.1"/>
    <property type="molecule type" value="Genomic_DNA"/>
</dbReference>
<reference evidence="2 3" key="1">
    <citation type="submission" date="2022-05" db="EMBL/GenBank/DDBJ databases">
        <authorList>
            <person name="Zhou X."/>
            <person name="Li K."/>
            <person name="Man Y."/>
        </authorList>
    </citation>
    <scope>NUCLEOTIDE SEQUENCE [LARGE SCALE GENOMIC DNA]</scope>
    <source>
        <strain evidence="2 3">MS405</strain>
    </source>
</reference>
<dbReference type="RefSeq" id="WP_249586969.1">
    <property type="nucleotide sequence ID" value="NZ_BAAAQL010000008.1"/>
</dbReference>
<proteinExistence type="predicted"/>